<evidence type="ECO:0000259" key="1">
    <source>
        <dbReference type="PROSITE" id="PS51464"/>
    </source>
</evidence>
<dbReference type="InterPro" id="IPR046348">
    <property type="entry name" value="SIS_dom_sf"/>
</dbReference>
<dbReference type="AlphaFoldDB" id="A8S3A9"/>
<dbReference type="CDD" id="cd05006">
    <property type="entry name" value="SIS_GmhA"/>
    <property type="match status" value="1"/>
</dbReference>
<reference evidence="2 3" key="2">
    <citation type="submission" date="2007-09" db="EMBL/GenBank/DDBJ databases">
        <title>Draft genome sequence of Clostridium bolteae (ATCC BAA-613).</title>
        <authorList>
            <person name="Sudarsanam P."/>
            <person name="Ley R."/>
            <person name="Guruge J."/>
            <person name="Turnbaugh P.J."/>
            <person name="Mahowald M."/>
            <person name="Liep D."/>
            <person name="Gordon J."/>
        </authorList>
    </citation>
    <scope>NUCLEOTIDE SEQUENCE [LARGE SCALE GENOMIC DNA]</scope>
    <source>
        <strain evidence="3">ATCC BAA-613 / DSM 15670 / CCUG 46953 / JCM 12243 / WAL 16351</strain>
    </source>
</reference>
<proteinExistence type="predicted"/>
<dbReference type="Proteomes" id="UP000005396">
    <property type="component" value="Unassembled WGS sequence"/>
</dbReference>
<feature type="domain" description="SIS" evidence="1">
    <location>
        <begin position="34"/>
        <end position="190"/>
    </location>
</feature>
<organism evidence="2 3">
    <name type="scientific">Enterocloster bolteae (strain ATCC BAA-613 / DSM 15670 / CCUG 46953 / JCM 12243 / WAL 16351)</name>
    <name type="common">Clostridium bolteae</name>
    <dbReference type="NCBI Taxonomy" id="411902"/>
    <lineage>
        <taxon>Bacteria</taxon>
        <taxon>Bacillati</taxon>
        <taxon>Bacillota</taxon>
        <taxon>Clostridia</taxon>
        <taxon>Lachnospirales</taxon>
        <taxon>Lachnospiraceae</taxon>
        <taxon>Enterocloster</taxon>
    </lineage>
</organism>
<evidence type="ECO:0000313" key="2">
    <source>
        <dbReference type="EMBL" id="EDP13194.1"/>
    </source>
</evidence>
<dbReference type="eggNOG" id="COG0279">
    <property type="taxonomic scope" value="Bacteria"/>
</dbReference>
<dbReference type="HOGENOM" id="CLU_080999_1_1_9"/>
<sequence>MEERKMFFDTYSEMLNDTIDGLKREDIQKLFDLIEETRNNGKHLFVLGNGGSAAAASHWVCDFGKGINRGDSKRLKIFSPADNGAIFSALGNDCGYETTFVEQMKNFLEPGDLVLTFSVSGSSSNLVEAHRYAKEIGAKTACVVADKGGKIIGMSDFAMIIPSENYGVVEDIHVILGHAISQQIYADNVGA</sequence>
<dbReference type="GO" id="GO:0097367">
    <property type="term" value="F:carbohydrate derivative binding"/>
    <property type="evidence" value="ECO:0007669"/>
    <property type="project" value="InterPro"/>
</dbReference>
<dbReference type="PANTHER" id="PTHR30390:SF8">
    <property type="entry name" value="SUGAR ISOMERASE (SIS)"/>
    <property type="match status" value="1"/>
</dbReference>
<dbReference type="InterPro" id="IPR050099">
    <property type="entry name" value="SIS_GmhA/DiaA_subfam"/>
</dbReference>
<accession>A8S3A9</accession>
<reference evidence="2 3" key="1">
    <citation type="submission" date="2007-08" db="EMBL/GenBank/DDBJ databases">
        <authorList>
            <person name="Fulton L."/>
            <person name="Clifton S."/>
            <person name="Fulton B."/>
            <person name="Xu J."/>
            <person name="Minx P."/>
            <person name="Pepin K.H."/>
            <person name="Johnson M."/>
            <person name="Thiruvilangam P."/>
            <person name="Bhonagiri V."/>
            <person name="Nash W.E."/>
            <person name="Mardis E.R."/>
            <person name="Wilson R.K."/>
        </authorList>
    </citation>
    <scope>NUCLEOTIDE SEQUENCE [LARGE SCALE GENOMIC DNA]</scope>
    <source>
        <strain evidence="3">ATCC BAA-613 / DSM 15670 / CCUG 46953 / JCM 12243 / WAL 16351</strain>
    </source>
</reference>
<comment type="caution">
    <text evidence="2">The sequence shown here is derived from an EMBL/GenBank/DDBJ whole genome shotgun (WGS) entry which is preliminary data.</text>
</comment>
<dbReference type="PANTHER" id="PTHR30390">
    <property type="entry name" value="SEDOHEPTULOSE 7-PHOSPHATE ISOMERASE / DNAA INITIATOR-ASSOCIATING FACTOR FOR REPLICATION INITIATION"/>
    <property type="match status" value="1"/>
</dbReference>
<protein>
    <recommendedName>
        <fullName evidence="1">SIS domain-containing protein</fullName>
    </recommendedName>
</protein>
<dbReference type="InterPro" id="IPR001347">
    <property type="entry name" value="SIS_dom"/>
</dbReference>
<dbReference type="PROSITE" id="PS51464">
    <property type="entry name" value="SIS"/>
    <property type="match status" value="1"/>
</dbReference>
<dbReference type="GO" id="GO:1901135">
    <property type="term" value="P:carbohydrate derivative metabolic process"/>
    <property type="evidence" value="ECO:0007669"/>
    <property type="project" value="InterPro"/>
</dbReference>
<dbReference type="PaxDb" id="411902-CLOBOL_06552"/>
<dbReference type="InterPro" id="IPR035461">
    <property type="entry name" value="GmhA/DiaA"/>
</dbReference>
<gene>
    <name evidence="2" type="ORF">CLOBOL_06552</name>
</gene>
<dbReference type="SUPFAM" id="SSF53697">
    <property type="entry name" value="SIS domain"/>
    <property type="match status" value="1"/>
</dbReference>
<dbReference type="Gene3D" id="3.40.50.10490">
    <property type="entry name" value="Glucose-6-phosphate isomerase like protein, domain 1"/>
    <property type="match status" value="1"/>
</dbReference>
<name>A8S3A9_ENTBW</name>
<dbReference type="Pfam" id="PF13580">
    <property type="entry name" value="SIS_2"/>
    <property type="match status" value="1"/>
</dbReference>
<dbReference type="EMBL" id="ABCC02000056">
    <property type="protein sequence ID" value="EDP13194.1"/>
    <property type="molecule type" value="Genomic_DNA"/>
</dbReference>
<evidence type="ECO:0000313" key="3">
    <source>
        <dbReference type="Proteomes" id="UP000005396"/>
    </source>
</evidence>